<feature type="compositionally biased region" description="Polar residues" evidence="1">
    <location>
        <begin position="145"/>
        <end position="165"/>
    </location>
</feature>
<feature type="region of interest" description="Disordered" evidence="1">
    <location>
        <begin position="107"/>
        <end position="205"/>
    </location>
</feature>
<dbReference type="EMBL" id="ML994052">
    <property type="protein sequence ID" value="KAF2199851.1"/>
    <property type="molecule type" value="Genomic_DNA"/>
</dbReference>
<proteinExistence type="predicted"/>
<evidence type="ECO:0000313" key="3">
    <source>
        <dbReference type="Proteomes" id="UP000799536"/>
    </source>
</evidence>
<organism evidence="2 3">
    <name type="scientific">Delitschia confertaspora ATCC 74209</name>
    <dbReference type="NCBI Taxonomy" id="1513339"/>
    <lineage>
        <taxon>Eukaryota</taxon>
        <taxon>Fungi</taxon>
        <taxon>Dikarya</taxon>
        <taxon>Ascomycota</taxon>
        <taxon>Pezizomycotina</taxon>
        <taxon>Dothideomycetes</taxon>
        <taxon>Pleosporomycetidae</taxon>
        <taxon>Pleosporales</taxon>
        <taxon>Delitschiaceae</taxon>
        <taxon>Delitschia</taxon>
    </lineage>
</organism>
<gene>
    <name evidence="2" type="ORF">GQ43DRAFT_433030</name>
</gene>
<keyword evidence="3" id="KW-1185">Reference proteome</keyword>
<evidence type="ECO:0000256" key="1">
    <source>
        <dbReference type="SAM" id="MobiDB-lite"/>
    </source>
</evidence>
<dbReference type="Proteomes" id="UP000799536">
    <property type="component" value="Unassembled WGS sequence"/>
</dbReference>
<evidence type="ECO:0000313" key="2">
    <source>
        <dbReference type="EMBL" id="KAF2199851.1"/>
    </source>
</evidence>
<sequence length="440" mass="46445">MATTGITPLPSIPEVDEPLRTPPLLKKRASYISFLVTNTSSSSPEINPAPTGMTHFRFSRGLDFRTPHDHAHGLGASAPVTARQSPELGFQLNGEQSVAEETKLRAFVTDEHAPPGSCGIGTRLHSDTSSTGDGMGDENARPDTENSLTNGADTSNGNSTRNGVNPYTPGTLLPFRTPSAPPNPTSQRAAQTNPLSYNRPSNMADLLLAPSPENLLPISSPQNRNTSLNTNSMSANININTSNSNNAITHMNNLRRVQPCPIHDADCPGEGTTGLYEQIRRELGVRENYPAIMVGGREGRDGRSIIDWVALLREEVSRRRQLERFGGYEGFGGYGASGGAGVSFGEGHHEEEGGGYSGYGGYGGYRGQQGGYGGGPNSGGGQGGYGGHQSGYGGLNYDGGYGGQGGRYGGQQEHQGCYGGHQDPSVDMADIRVAMAMDLE</sequence>
<protein>
    <submittedName>
        <fullName evidence="2">Uncharacterized protein</fullName>
    </submittedName>
</protein>
<feature type="region of interest" description="Disordered" evidence="1">
    <location>
        <begin position="404"/>
        <end position="423"/>
    </location>
</feature>
<name>A0A9P4MQY7_9PLEO</name>
<dbReference type="AlphaFoldDB" id="A0A9P4MQY7"/>
<comment type="caution">
    <text evidence="2">The sequence shown here is derived from an EMBL/GenBank/DDBJ whole genome shotgun (WGS) entry which is preliminary data.</text>
</comment>
<accession>A0A9P4MQY7</accession>
<feature type="compositionally biased region" description="Polar residues" evidence="1">
    <location>
        <begin position="185"/>
        <end position="201"/>
    </location>
</feature>
<reference evidence="2" key="1">
    <citation type="journal article" date="2020" name="Stud. Mycol.">
        <title>101 Dothideomycetes genomes: a test case for predicting lifestyles and emergence of pathogens.</title>
        <authorList>
            <person name="Haridas S."/>
            <person name="Albert R."/>
            <person name="Binder M."/>
            <person name="Bloem J."/>
            <person name="Labutti K."/>
            <person name="Salamov A."/>
            <person name="Andreopoulos B."/>
            <person name="Baker S."/>
            <person name="Barry K."/>
            <person name="Bills G."/>
            <person name="Bluhm B."/>
            <person name="Cannon C."/>
            <person name="Castanera R."/>
            <person name="Culley D."/>
            <person name="Daum C."/>
            <person name="Ezra D."/>
            <person name="Gonzalez J."/>
            <person name="Henrissat B."/>
            <person name="Kuo A."/>
            <person name="Liang C."/>
            <person name="Lipzen A."/>
            <person name="Lutzoni F."/>
            <person name="Magnuson J."/>
            <person name="Mondo S."/>
            <person name="Nolan M."/>
            <person name="Ohm R."/>
            <person name="Pangilinan J."/>
            <person name="Park H.-J."/>
            <person name="Ramirez L."/>
            <person name="Alfaro M."/>
            <person name="Sun H."/>
            <person name="Tritt A."/>
            <person name="Yoshinaga Y."/>
            <person name="Zwiers L.-H."/>
            <person name="Turgeon B."/>
            <person name="Goodwin S."/>
            <person name="Spatafora J."/>
            <person name="Crous P."/>
            <person name="Grigoriev I."/>
        </authorList>
    </citation>
    <scope>NUCLEOTIDE SEQUENCE</scope>
    <source>
        <strain evidence="2">ATCC 74209</strain>
    </source>
</reference>